<dbReference type="Ensembl" id="ENSXETT00000115045">
    <property type="protein sequence ID" value="ENSXETP00000116864"/>
    <property type="gene ID" value="ENSXETG00000046054"/>
</dbReference>
<dbReference type="InParanoid" id="A0A803K953"/>
<proteinExistence type="predicted"/>
<dbReference type="FunCoup" id="A0A803K953">
    <property type="interactions" value="715"/>
</dbReference>
<organism evidence="2">
    <name type="scientific">Xenopus tropicalis</name>
    <name type="common">Western clawed frog</name>
    <name type="synonym">Silurana tropicalis</name>
    <dbReference type="NCBI Taxonomy" id="8364"/>
    <lineage>
        <taxon>Eukaryota</taxon>
        <taxon>Metazoa</taxon>
        <taxon>Chordata</taxon>
        <taxon>Craniata</taxon>
        <taxon>Vertebrata</taxon>
        <taxon>Euteleostomi</taxon>
        <taxon>Amphibia</taxon>
        <taxon>Batrachia</taxon>
        <taxon>Anura</taxon>
        <taxon>Pipoidea</taxon>
        <taxon>Pipidae</taxon>
        <taxon>Xenopodinae</taxon>
        <taxon>Xenopus</taxon>
        <taxon>Silurana</taxon>
    </lineage>
</organism>
<feature type="coiled-coil region" evidence="1">
    <location>
        <begin position="24"/>
        <end position="51"/>
    </location>
</feature>
<keyword evidence="1" id="KW-0175">Coiled coil</keyword>
<reference evidence="2" key="2">
    <citation type="submission" date="2021-03" db="UniProtKB">
        <authorList>
            <consortium name="Ensembl"/>
        </authorList>
    </citation>
    <scope>IDENTIFICATION</scope>
</reference>
<sequence length="160" mass="17708">QQGLSILLFHEFLFMEESEEISAMQLLTQQMATLTQAVQELQAGFQQVQAQLQPLPGDSDDVLAAPPPAVVLSSVTKLKLSLPERFSGDRKKFQAFMNTLVGFIISLLSGEPQTWAHRLLEQQSPLFSDSAAFFQAMAVLYDDPQREASAEVAGQMEDSF</sequence>
<protein>
    <recommendedName>
        <fullName evidence="3">DUF4939 domain-containing protein</fullName>
    </recommendedName>
</protein>
<name>A0A803K953_XENTR</name>
<accession>A0A803K953</accession>
<reference evidence="2" key="1">
    <citation type="journal article" date="2010" name="Science">
        <title>The genome of the Western clawed frog Xenopus tropicalis.</title>
        <authorList>
            <person name="Hellsten U."/>
            <person name="Harland R.M."/>
            <person name="Gilchrist M.J."/>
            <person name="Hendrix D."/>
            <person name="Jurka J."/>
            <person name="Kapitonov V."/>
            <person name="Ovcharenko I."/>
            <person name="Putnam N.H."/>
            <person name="Shu S."/>
            <person name="Taher L."/>
            <person name="Blitz I.L."/>
            <person name="Blumberg B."/>
            <person name="Dichmann D.S."/>
            <person name="Dubchak I."/>
            <person name="Amaya E."/>
            <person name="Detter J.C."/>
            <person name="Fletcher R."/>
            <person name="Gerhard D.S."/>
            <person name="Goodstein D."/>
            <person name="Graves T."/>
            <person name="Grigoriev I.V."/>
            <person name="Grimwood J."/>
            <person name="Kawashima T."/>
            <person name="Lindquist E."/>
            <person name="Lucas S.M."/>
            <person name="Mead P.E."/>
            <person name="Mitros T."/>
            <person name="Ogino H."/>
            <person name="Ohta Y."/>
            <person name="Poliakov A.V."/>
            <person name="Pollet N."/>
            <person name="Robert J."/>
            <person name="Salamov A."/>
            <person name="Sater A.K."/>
            <person name="Schmutz J."/>
            <person name="Terry A."/>
            <person name="Vize P.D."/>
            <person name="Warren W.C."/>
            <person name="Wells D."/>
            <person name="Wills A."/>
            <person name="Wilson R.K."/>
            <person name="Zimmerman L.B."/>
            <person name="Zorn A.M."/>
            <person name="Grainger R."/>
            <person name="Grammer T."/>
            <person name="Khokha M.K."/>
            <person name="Richardson P.M."/>
            <person name="Rokhsar D.S."/>
        </authorList>
    </citation>
    <scope>NUCLEOTIDE SEQUENCE [LARGE SCALE GENOMIC DNA]</scope>
    <source>
        <strain evidence="2">Nigerian</strain>
    </source>
</reference>
<evidence type="ECO:0000256" key="1">
    <source>
        <dbReference type="SAM" id="Coils"/>
    </source>
</evidence>
<evidence type="ECO:0008006" key="3">
    <source>
        <dbReference type="Google" id="ProtNLM"/>
    </source>
</evidence>
<dbReference type="GeneTree" id="ENSGT01150000287182"/>
<evidence type="ECO:0000313" key="2">
    <source>
        <dbReference type="Ensembl" id="ENSXETP00000116864"/>
    </source>
</evidence>
<dbReference type="AlphaFoldDB" id="A0A803K953"/>